<evidence type="ECO:0000313" key="2">
    <source>
        <dbReference type="EMBL" id="MBW72123.1"/>
    </source>
</evidence>
<proteinExistence type="predicted"/>
<sequence>MVFVIEEAFGKTRFRIFVATFVLVLAQLFLSAAYRMQQAALSRRLSGTLVGCFDDDGAALLLPTPPPAVISGWFFFALLYNVRTLSFSRCSLAHTLAR</sequence>
<feature type="transmembrane region" description="Helical" evidence="1">
    <location>
        <begin position="14"/>
        <end position="34"/>
    </location>
</feature>
<name>A0A2M4D3I0_ANODA</name>
<keyword evidence="1" id="KW-1133">Transmembrane helix</keyword>
<keyword evidence="1" id="KW-0472">Membrane</keyword>
<protein>
    <submittedName>
        <fullName evidence="2">Uncharacterized protein</fullName>
    </submittedName>
</protein>
<accession>A0A2M4D3I0</accession>
<reference evidence="2" key="1">
    <citation type="submission" date="2018-01" db="EMBL/GenBank/DDBJ databases">
        <title>An insight into the sialome of Amazonian anophelines.</title>
        <authorList>
            <person name="Ribeiro J.M."/>
            <person name="Scarpassa V."/>
            <person name="Calvo E."/>
        </authorList>
    </citation>
    <scope>NUCLEOTIDE SEQUENCE</scope>
</reference>
<dbReference type="EMBL" id="GGFL01007945">
    <property type="protein sequence ID" value="MBW72123.1"/>
    <property type="molecule type" value="Transcribed_RNA"/>
</dbReference>
<organism evidence="2">
    <name type="scientific">Anopheles darlingi</name>
    <name type="common">Mosquito</name>
    <dbReference type="NCBI Taxonomy" id="43151"/>
    <lineage>
        <taxon>Eukaryota</taxon>
        <taxon>Metazoa</taxon>
        <taxon>Ecdysozoa</taxon>
        <taxon>Arthropoda</taxon>
        <taxon>Hexapoda</taxon>
        <taxon>Insecta</taxon>
        <taxon>Pterygota</taxon>
        <taxon>Neoptera</taxon>
        <taxon>Endopterygota</taxon>
        <taxon>Diptera</taxon>
        <taxon>Nematocera</taxon>
        <taxon>Culicoidea</taxon>
        <taxon>Culicidae</taxon>
        <taxon>Anophelinae</taxon>
        <taxon>Anopheles</taxon>
    </lineage>
</organism>
<evidence type="ECO:0000256" key="1">
    <source>
        <dbReference type="SAM" id="Phobius"/>
    </source>
</evidence>
<keyword evidence="1" id="KW-0812">Transmembrane</keyword>
<dbReference type="AlphaFoldDB" id="A0A2M4D3I0"/>